<feature type="non-terminal residue" evidence="1">
    <location>
        <position position="179"/>
    </location>
</feature>
<evidence type="ECO:0000313" key="1">
    <source>
        <dbReference type="EMBL" id="GAH30236.1"/>
    </source>
</evidence>
<comment type="caution">
    <text evidence="1">The sequence shown here is derived from an EMBL/GenBank/DDBJ whole genome shotgun (WGS) entry which is preliminary data.</text>
</comment>
<proteinExistence type="predicted"/>
<name>X1EAD0_9ZZZZ</name>
<dbReference type="EMBL" id="BARU01001221">
    <property type="protein sequence ID" value="GAH30236.1"/>
    <property type="molecule type" value="Genomic_DNA"/>
</dbReference>
<reference evidence="1" key="1">
    <citation type="journal article" date="2014" name="Front. Microbiol.">
        <title>High frequency of phylogenetically diverse reductive dehalogenase-homologous genes in deep subseafloor sedimentary metagenomes.</title>
        <authorList>
            <person name="Kawai M."/>
            <person name="Futagami T."/>
            <person name="Toyoda A."/>
            <person name="Takaki Y."/>
            <person name="Nishi S."/>
            <person name="Hori S."/>
            <person name="Arai W."/>
            <person name="Tsubouchi T."/>
            <person name="Morono Y."/>
            <person name="Uchiyama I."/>
            <person name="Ito T."/>
            <person name="Fujiyama A."/>
            <person name="Inagaki F."/>
            <person name="Takami H."/>
        </authorList>
    </citation>
    <scope>NUCLEOTIDE SEQUENCE</scope>
    <source>
        <strain evidence="1">Expedition CK06-06</strain>
    </source>
</reference>
<sequence>MEQRIVLLTKFLQSLRNEVLEYFDKTHLYLKDLVSYKNIDLKEETLERNEESINTTLLLMLKAIKTGLNTIGVPIDKISKLQNNYLKEIDKERTELHNYGAFLELYLKNYINKILFEILIDYVLDADVKKIETLKLFKLIPQNFIDGLHEFRETFVNSRTKSFFLFSGIEENLNFSDLS</sequence>
<gene>
    <name evidence="1" type="ORF">S03H2_03329</name>
</gene>
<organism evidence="1">
    <name type="scientific">marine sediment metagenome</name>
    <dbReference type="NCBI Taxonomy" id="412755"/>
    <lineage>
        <taxon>unclassified sequences</taxon>
        <taxon>metagenomes</taxon>
        <taxon>ecological metagenomes</taxon>
    </lineage>
</organism>
<dbReference type="AlphaFoldDB" id="X1EAD0"/>
<accession>X1EAD0</accession>
<protein>
    <submittedName>
        <fullName evidence="1">Uncharacterized protein</fullName>
    </submittedName>
</protein>